<dbReference type="Gene3D" id="3.30.560.10">
    <property type="entry name" value="Glucose Oxidase, domain 3"/>
    <property type="match status" value="1"/>
</dbReference>
<feature type="domain" description="Glucose-methanol-choline oxidoreductase N-terminal" evidence="3">
    <location>
        <begin position="257"/>
        <end position="271"/>
    </location>
</feature>
<sequence>MASLIFDYVVIGGGLAGLVLATRLSEDSETSVLVIEAGEDQSSDPRVNVPGMWPSLLRTESTWDFRTIPQQGLEDREIGFPVGRLLGGSSALNGLAFSATSKANIDAWEILGNPGWGWESFVESMKKSYTPASKGTEAEGPIQLSVPEADTEWHSVWMKTFDTLGFSTSCDPFDGEFSGALIVPDSIHPLTKQRSYAGNAYFEPARSRPNLTIWTKTEADKIVFDKSNGVVATGIQVVKDGETKIVEARKEVIVTAGTINSPRLLELSGIGDAKLLQSLGIDVVIDNPSVGENLQNHPLCTLSFQVRDEPGFDTIDKLARQDGNAIAAAMEAYANKKGPFSRSGSNLAAQLPTPGLETTEDVLKLRAQLQTEALSSHSEPPKSFTQFHESFVKSILASPKEATGCYIAIPGFAGSSGDGWMAPPPPGQENYFTVAVLLAHPLSRGSVHLTRSSRDSSALSIDPKYLTHPLDVEIMARHLQFAEKIATTEPLASHLKLDGKRSPSAPPAGSFADLNVAKDYLHKTAVGAHHFTGTCSMMPKELGGVVDAQLRVYGCQNLRVCDASIIPITPRTNPQATVYAVAEHAAQIIRTSS</sequence>
<comment type="similarity">
    <text evidence="1">Belongs to the GMC oxidoreductase family.</text>
</comment>
<dbReference type="SUPFAM" id="SSF54373">
    <property type="entry name" value="FAD-linked reductases, C-terminal domain"/>
    <property type="match status" value="1"/>
</dbReference>
<feature type="binding site" evidence="2">
    <location>
        <begin position="574"/>
        <end position="575"/>
    </location>
    <ligand>
        <name>FAD</name>
        <dbReference type="ChEBI" id="CHEBI:57692"/>
    </ligand>
</feature>
<dbReference type="InterPro" id="IPR000172">
    <property type="entry name" value="GMC_OxRdtase_N"/>
</dbReference>
<dbReference type="PANTHER" id="PTHR11552:SF210">
    <property type="entry name" value="GLUCOSE-METHANOL-CHOLINE OXIDOREDUCTASE N-TERMINAL DOMAIN-CONTAINING PROTEIN-RELATED"/>
    <property type="match status" value="1"/>
</dbReference>
<protein>
    <recommendedName>
        <fullName evidence="3">Glucose-methanol-choline oxidoreductase N-terminal domain-containing protein</fullName>
    </recommendedName>
</protein>
<comment type="caution">
    <text evidence="4">The sequence shown here is derived from an EMBL/GenBank/DDBJ whole genome shotgun (WGS) entry which is preliminary data.</text>
</comment>
<name>A0AAX6MZ49_9PEZI</name>
<proteinExistence type="inferred from homology"/>
<comment type="cofactor">
    <cofactor evidence="2">
        <name>FAD</name>
        <dbReference type="ChEBI" id="CHEBI:57692"/>
    </cofactor>
</comment>
<evidence type="ECO:0000256" key="2">
    <source>
        <dbReference type="PIRSR" id="PIRSR000137-2"/>
    </source>
</evidence>
<dbReference type="InterPro" id="IPR036188">
    <property type="entry name" value="FAD/NAD-bd_sf"/>
</dbReference>
<dbReference type="EMBL" id="JBANMG010000001">
    <property type="protein sequence ID" value="KAK6957471.1"/>
    <property type="molecule type" value="Genomic_DNA"/>
</dbReference>
<keyword evidence="2" id="KW-0285">Flavoprotein</keyword>
<dbReference type="PIRSF" id="PIRSF000137">
    <property type="entry name" value="Alcohol_oxidase"/>
    <property type="match status" value="1"/>
</dbReference>
<dbReference type="Gene3D" id="3.50.50.60">
    <property type="entry name" value="FAD/NAD(P)-binding domain"/>
    <property type="match status" value="1"/>
</dbReference>
<dbReference type="PROSITE" id="PS00624">
    <property type="entry name" value="GMC_OXRED_2"/>
    <property type="match status" value="1"/>
</dbReference>
<dbReference type="Proteomes" id="UP001369815">
    <property type="component" value="Unassembled WGS sequence"/>
</dbReference>
<accession>A0AAX6MZ49</accession>
<organism evidence="4 5">
    <name type="scientific">Daldinia eschscholtzii</name>
    <dbReference type="NCBI Taxonomy" id="292717"/>
    <lineage>
        <taxon>Eukaryota</taxon>
        <taxon>Fungi</taxon>
        <taxon>Dikarya</taxon>
        <taxon>Ascomycota</taxon>
        <taxon>Pezizomycotina</taxon>
        <taxon>Sordariomycetes</taxon>
        <taxon>Xylariomycetidae</taxon>
        <taxon>Xylariales</taxon>
        <taxon>Hypoxylaceae</taxon>
        <taxon>Daldinia</taxon>
    </lineage>
</organism>
<dbReference type="Pfam" id="PF05199">
    <property type="entry name" value="GMC_oxred_C"/>
    <property type="match status" value="1"/>
</dbReference>
<evidence type="ECO:0000313" key="5">
    <source>
        <dbReference type="Proteomes" id="UP001369815"/>
    </source>
</evidence>
<dbReference type="GO" id="GO:0016614">
    <property type="term" value="F:oxidoreductase activity, acting on CH-OH group of donors"/>
    <property type="evidence" value="ECO:0007669"/>
    <property type="project" value="InterPro"/>
</dbReference>
<evidence type="ECO:0000313" key="4">
    <source>
        <dbReference type="EMBL" id="KAK6957471.1"/>
    </source>
</evidence>
<reference evidence="4 5" key="1">
    <citation type="journal article" date="2024" name="Front Chem Biol">
        <title>Unveiling the potential of Daldinia eschscholtzii MFLUCC 19-0629 through bioactivity and bioinformatics studies for enhanced sustainable agriculture production.</title>
        <authorList>
            <person name="Brooks S."/>
            <person name="Weaver J.A."/>
            <person name="Klomchit A."/>
            <person name="Alharthi S.A."/>
            <person name="Onlamun T."/>
            <person name="Nurani R."/>
            <person name="Vong T.K."/>
            <person name="Alberti F."/>
            <person name="Greco C."/>
        </authorList>
    </citation>
    <scope>NUCLEOTIDE SEQUENCE [LARGE SCALE GENOMIC DNA]</scope>
    <source>
        <strain evidence="4">MFLUCC 19-0629</strain>
    </source>
</reference>
<dbReference type="GO" id="GO:0050660">
    <property type="term" value="F:flavin adenine dinucleotide binding"/>
    <property type="evidence" value="ECO:0007669"/>
    <property type="project" value="InterPro"/>
</dbReference>
<dbReference type="InterPro" id="IPR012132">
    <property type="entry name" value="GMC_OxRdtase"/>
</dbReference>
<dbReference type="Pfam" id="PF00732">
    <property type="entry name" value="GMC_oxred_N"/>
    <property type="match status" value="1"/>
</dbReference>
<dbReference type="SUPFAM" id="SSF51905">
    <property type="entry name" value="FAD/NAD(P)-binding domain"/>
    <property type="match status" value="1"/>
</dbReference>
<evidence type="ECO:0000256" key="1">
    <source>
        <dbReference type="ARBA" id="ARBA00010790"/>
    </source>
</evidence>
<keyword evidence="2" id="KW-0274">FAD</keyword>
<dbReference type="AlphaFoldDB" id="A0AAX6MZ49"/>
<gene>
    <name evidence="4" type="ORF">Daesc_000257</name>
</gene>
<dbReference type="InterPro" id="IPR007867">
    <property type="entry name" value="GMC_OxRtase_C"/>
</dbReference>
<dbReference type="PANTHER" id="PTHR11552">
    <property type="entry name" value="GLUCOSE-METHANOL-CHOLINE GMC OXIDOREDUCTASE"/>
    <property type="match status" value="1"/>
</dbReference>
<evidence type="ECO:0000259" key="3">
    <source>
        <dbReference type="PROSITE" id="PS00624"/>
    </source>
</evidence>
<keyword evidence="5" id="KW-1185">Reference proteome</keyword>